<dbReference type="GO" id="GO:0007052">
    <property type="term" value="P:mitotic spindle organization"/>
    <property type="evidence" value="ECO:0007669"/>
    <property type="project" value="TreeGrafter"/>
</dbReference>
<dbReference type="InterPro" id="IPR027417">
    <property type="entry name" value="P-loop_NTPase"/>
</dbReference>
<dbReference type="InterPro" id="IPR036961">
    <property type="entry name" value="Kinesin_motor_dom_sf"/>
</dbReference>
<evidence type="ECO:0000313" key="11">
    <source>
        <dbReference type="Proteomes" id="UP000507470"/>
    </source>
</evidence>
<dbReference type="EMBL" id="CACVKT020007980">
    <property type="protein sequence ID" value="CAC5412127.1"/>
    <property type="molecule type" value="Genomic_DNA"/>
</dbReference>
<dbReference type="PANTHER" id="PTHR47969">
    <property type="entry name" value="CHROMOSOME-ASSOCIATED KINESIN KIF4A-RELATED"/>
    <property type="match status" value="1"/>
</dbReference>
<feature type="region of interest" description="Disordered" evidence="8">
    <location>
        <begin position="266"/>
        <end position="291"/>
    </location>
</feature>
<dbReference type="GO" id="GO:0051231">
    <property type="term" value="P:spindle elongation"/>
    <property type="evidence" value="ECO:0007669"/>
    <property type="project" value="TreeGrafter"/>
</dbReference>
<feature type="region of interest" description="Disordered" evidence="8">
    <location>
        <begin position="79"/>
        <end position="197"/>
    </location>
</feature>
<keyword evidence="7" id="KW-0505">Motor protein</keyword>
<evidence type="ECO:0000256" key="3">
    <source>
        <dbReference type="ARBA" id="ARBA00022741"/>
    </source>
</evidence>
<keyword evidence="6" id="KW-0206">Cytoskeleton</keyword>
<dbReference type="GO" id="GO:0007018">
    <property type="term" value="P:microtubule-based movement"/>
    <property type="evidence" value="ECO:0007669"/>
    <property type="project" value="InterPro"/>
</dbReference>
<keyword evidence="5" id="KW-0175">Coiled coil</keyword>
<dbReference type="PROSITE" id="PS50067">
    <property type="entry name" value="KINESIN_MOTOR_2"/>
    <property type="match status" value="1"/>
</dbReference>
<keyword evidence="11" id="KW-1185">Reference proteome</keyword>
<accession>A0A6J8DWM1</accession>
<dbReference type="Pfam" id="PF00225">
    <property type="entry name" value="Kinesin"/>
    <property type="match status" value="1"/>
</dbReference>
<proteinExistence type="inferred from homology"/>
<comment type="similarity">
    <text evidence="7">Belongs to the TRAFAC class myosin-kinesin ATPase superfamily. Kinesin family.</text>
</comment>
<dbReference type="PANTHER" id="PTHR47969:SF15">
    <property type="entry name" value="CHROMOSOME-ASSOCIATED KINESIN KIF4A-RELATED"/>
    <property type="match status" value="1"/>
</dbReference>
<dbReference type="GO" id="GO:0008017">
    <property type="term" value="F:microtubule binding"/>
    <property type="evidence" value="ECO:0007669"/>
    <property type="project" value="InterPro"/>
</dbReference>
<keyword evidence="2" id="KW-0963">Cytoplasm</keyword>
<dbReference type="GO" id="GO:0003777">
    <property type="term" value="F:microtubule motor activity"/>
    <property type="evidence" value="ECO:0007669"/>
    <property type="project" value="InterPro"/>
</dbReference>
<evidence type="ECO:0000256" key="5">
    <source>
        <dbReference type="ARBA" id="ARBA00023054"/>
    </source>
</evidence>
<dbReference type="PRINTS" id="PR00380">
    <property type="entry name" value="KINESINHEAVY"/>
</dbReference>
<name>A0A6J8DWM1_MYTCO</name>
<dbReference type="GO" id="GO:0005524">
    <property type="term" value="F:ATP binding"/>
    <property type="evidence" value="ECO:0007669"/>
    <property type="project" value="UniProtKB-UniRule"/>
</dbReference>
<gene>
    <name evidence="10" type="ORF">MCOR_45145</name>
</gene>
<dbReference type="AlphaFoldDB" id="A0A6J8DWM1"/>
<keyword evidence="4 7" id="KW-0067">ATP-binding</keyword>
<feature type="binding site" evidence="7">
    <location>
        <begin position="467"/>
        <end position="474"/>
    </location>
    <ligand>
        <name>ATP</name>
        <dbReference type="ChEBI" id="CHEBI:30616"/>
    </ligand>
</feature>
<evidence type="ECO:0000256" key="6">
    <source>
        <dbReference type="ARBA" id="ARBA00023212"/>
    </source>
</evidence>
<dbReference type="InterPro" id="IPR001752">
    <property type="entry name" value="Kinesin_motor_dom"/>
</dbReference>
<feature type="domain" description="Kinesin motor" evidence="9">
    <location>
        <begin position="387"/>
        <end position="693"/>
    </location>
</feature>
<evidence type="ECO:0000256" key="8">
    <source>
        <dbReference type="SAM" id="MobiDB-lite"/>
    </source>
</evidence>
<dbReference type="OrthoDB" id="3176171at2759"/>
<dbReference type="EMBL" id="CACVKT020007980">
    <property type="protein sequence ID" value="CAC5412126.1"/>
    <property type="molecule type" value="Genomic_DNA"/>
</dbReference>
<dbReference type="Proteomes" id="UP000507470">
    <property type="component" value="Unassembled WGS sequence"/>
</dbReference>
<evidence type="ECO:0000256" key="4">
    <source>
        <dbReference type="ARBA" id="ARBA00022840"/>
    </source>
</evidence>
<comment type="subcellular location">
    <subcellularLocation>
        <location evidence="1">Cytoplasm</location>
        <location evidence="1">Cytoskeleton</location>
    </subcellularLocation>
</comment>
<dbReference type="GO" id="GO:0005875">
    <property type="term" value="C:microtubule associated complex"/>
    <property type="evidence" value="ECO:0007669"/>
    <property type="project" value="TreeGrafter"/>
</dbReference>
<evidence type="ECO:0000256" key="2">
    <source>
        <dbReference type="ARBA" id="ARBA00022490"/>
    </source>
</evidence>
<protein>
    <recommendedName>
        <fullName evidence="9">Kinesin motor domain-containing protein</fullName>
    </recommendedName>
</protein>
<dbReference type="SMART" id="SM00129">
    <property type="entry name" value="KISc"/>
    <property type="match status" value="1"/>
</dbReference>
<sequence>MSSRLQTREASHFLVEFDDENANLRFYVCPRFKILIDGRIRIGEKYLVHWGDKDGDKDEATVLESGEWLDMRRKEQECKKKLEQTTDSPNVSTESVETPPSSPVSDATLPSPIALTKPLKRKRNTKPKDVKRSKPEASLVDIGDGNSDPYLFRSPTPSPELPPHFIAPTSPIEEVEPEPEPECNGKDKSPVLKTRPAFSSDNDLAEILKQVEINNARSSLLERMLLKQQETIEKLFAFVTRHLQPQESENTQRISTARRSLIDAVENESDVPSPLPSHSSRLPDIPLTPSTSHITTLEQRNTFSPTFGFNMSTPPMRQSLTVPYSLFSDIPEQFLISENDLSRAIHSSKGPGNFACHIMPILFPELFTSDNLRTMYNVFTVEPENISIKVIGRCRPLTGEESSKGVKSVVKVSGDKILLELGGKEQSFGFDGAYSGEVKNEQIFKEKCETMLQRTTEGYNSTIMTFGATGAGKSHLMSGTDDNPGIAPQMIKRLYQHIAEKSNREFFITVSYLQAMDEKMMDLLNPHNNQMTIRHHPHKGIFVDGLSEMVVHSYDEMSEMYEQGRRVHEAGGSDLKGSRARAHAVFSITIEQKERQSSKVGVRSVLTLAEIAGFDHGGSTDPKVVAGYGKCLNALGGPKRGAIPYRDSVITRVLQESLGGNAVTMVFAVVSPVDKSAQETMTTLQYAQYAKNTKNHVKMNLDETHDIINDLRDEISKLREKISAQSQPNKDDVLKMEALVQDLQIAKRSTWEEEKTVSKYQNERKTNLANKVGFEL</sequence>
<feature type="compositionally biased region" description="Basic and acidic residues" evidence="8">
    <location>
        <begin position="126"/>
        <end position="135"/>
    </location>
</feature>
<dbReference type="Gene3D" id="3.40.850.10">
    <property type="entry name" value="Kinesin motor domain"/>
    <property type="match status" value="1"/>
</dbReference>
<dbReference type="SUPFAM" id="SSF52540">
    <property type="entry name" value="P-loop containing nucleoside triphosphate hydrolases"/>
    <property type="match status" value="1"/>
</dbReference>
<evidence type="ECO:0000313" key="10">
    <source>
        <dbReference type="EMBL" id="CAC5412127.1"/>
    </source>
</evidence>
<feature type="compositionally biased region" description="Low complexity" evidence="8">
    <location>
        <begin position="91"/>
        <end position="105"/>
    </location>
</feature>
<evidence type="ECO:0000256" key="1">
    <source>
        <dbReference type="ARBA" id="ARBA00004245"/>
    </source>
</evidence>
<dbReference type="InterPro" id="IPR027640">
    <property type="entry name" value="Kinesin-like_fam"/>
</dbReference>
<organism evidence="10 11">
    <name type="scientific">Mytilus coruscus</name>
    <name type="common">Sea mussel</name>
    <dbReference type="NCBI Taxonomy" id="42192"/>
    <lineage>
        <taxon>Eukaryota</taxon>
        <taxon>Metazoa</taxon>
        <taxon>Spiralia</taxon>
        <taxon>Lophotrochozoa</taxon>
        <taxon>Mollusca</taxon>
        <taxon>Bivalvia</taxon>
        <taxon>Autobranchia</taxon>
        <taxon>Pteriomorphia</taxon>
        <taxon>Mytilida</taxon>
        <taxon>Mytiloidea</taxon>
        <taxon>Mytilidae</taxon>
        <taxon>Mytilinae</taxon>
        <taxon>Mytilus</taxon>
    </lineage>
</organism>
<evidence type="ECO:0000256" key="7">
    <source>
        <dbReference type="PROSITE-ProRule" id="PRU00283"/>
    </source>
</evidence>
<evidence type="ECO:0000259" key="9">
    <source>
        <dbReference type="PROSITE" id="PS50067"/>
    </source>
</evidence>
<reference evidence="10 11" key="1">
    <citation type="submission" date="2020-06" db="EMBL/GenBank/DDBJ databases">
        <authorList>
            <person name="Li R."/>
            <person name="Bekaert M."/>
        </authorList>
    </citation>
    <scope>NUCLEOTIDE SEQUENCE [LARGE SCALE GENOMIC DNA]</scope>
    <source>
        <strain evidence="11">wild</strain>
        <strain evidence="10">Wild</strain>
    </source>
</reference>
<keyword evidence="3 7" id="KW-0547">Nucleotide-binding</keyword>